<dbReference type="GO" id="GO:0002161">
    <property type="term" value="F:aminoacyl-tRNA deacylase activity"/>
    <property type="evidence" value="ECO:0007669"/>
    <property type="project" value="InterPro"/>
</dbReference>
<comment type="similarity">
    <text evidence="1">Belongs to the class-I aminoacyl-tRNA synthetase family.</text>
</comment>
<feature type="non-terminal residue" evidence="9">
    <location>
        <position position="1"/>
    </location>
</feature>
<dbReference type="EC" id="6.1.1.4" evidence="2"/>
<dbReference type="InterPro" id="IPR009008">
    <property type="entry name" value="Val/Leu/Ile-tRNA-synth_edit"/>
</dbReference>
<dbReference type="SUPFAM" id="SSF50677">
    <property type="entry name" value="ValRS/IleRS/LeuRS editing domain"/>
    <property type="match status" value="1"/>
</dbReference>
<feature type="domain" description="Leucyl-tRNA synthetase editing" evidence="8">
    <location>
        <begin position="4"/>
        <end position="79"/>
    </location>
</feature>
<accession>A0A7Y0SIM4</accession>
<dbReference type="AlphaFoldDB" id="A0A7Y0SIM4"/>
<evidence type="ECO:0000256" key="3">
    <source>
        <dbReference type="ARBA" id="ARBA00022598"/>
    </source>
</evidence>
<evidence type="ECO:0000256" key="7">
    <source>
        <dbReference type="ARBA" id="ARBA00023146"/>
    </source>
</evidence>
<proteinExistence type="inferred from homology"/>
<evidence type="ECO:0000256" key="1">
    <source>
        <dbReference type="ARBA" id="ARBA00005594"/>
    </source>
</evidence>
<dbReference type="GO" id="GO:0006429">
    <property type="term" value="P:leucyl-tRNA aminoacylation"/>
    <property type="evidence" value="ECO:0007669"/>
    <property type="project" value="InterPro"/>
</dbReference>
<dbReference type="PANTHER" id="PTHR43740">
    <property type="entry name" value="LEUCYL-TRNA SYNTHETASE"/>
    <property type="match status" value="1"/>
</dbReference>
<evidence type="ECO:0000259" key="8">
    <source>
        <dbReference type="Pfam" id="PF13603"/>
    </source>
</evidence>
<comment type="caution">
    <text evidence="9">The sequence shown here is derived from an EMBL/GenBank/DDBJ whole genome shotgun (WGS) entry which is preliminary data.</text>
</comment>
<evidence type="ECO:0000256" key="4">
    <source>
        <dbReference type="ARBA" id="ARBA00022741"/>
    </source>
</evidence>
<name>A0A7Y0SIM4_VIBPH</name>
<keyword evidence="4" id="KW-0547">Nucleotide-binding</keyword>
<dbReference type="InterPro" id="IPR025709">
    <property type="entry name" value="Leu_tRNA-synth_edit"/>
</dbReference>
<dbReference type="GO" id="GO:0005524">
    <property type="term" value="F:ATP binding"/>
    <property type="evidence" value="ECO:0007669"/>
    <property type="project" value="UniProtKB-KW"/>
</dbReference>
<sequence>VKGQQDLEVYTTRPDTLMGVTYVGIAAGHPLAALAAENNPELAAFIDECKNNKVAEAELATMEKKGMATGLTAIHPLNGR</sequence>
<dbReference type="EMBL" id="JABCLB010001546">
    <property type="protein sequence ID" value="NMU84229.1"/>
    <property type="molecule type" value="Genomic_DNA"/>
</dbReference>
<keyword evidence="7" id="KW-0030">Aminoacyl-tRNA synthetase</keyword>
<reference evidence="9 10" key="1">
    <citation type="submission" date="2020-04" db="EMBL/GenBank/DDBJ databases">
        <title>Whole-genome sequencing of Vibrio spp. from China reveals different genetic environments of blaCTX-M-14 among diverse lineages.</title>
        <authorList>
            <person name="Zheng Z."/>
            <person name="Ye L."/>
            <person name="Chen S."/>
        </authorList>
    </citation>
    <scope>NUCLEOTIDE SEQUENCE [LARGE SCALE GENOMIC DNA]</scope>
    <source>
        <strain evidence="9 10">Vb0551</strain>
    </source>
</reference>
<evidence type="ECO:0000313" key="9">
    <source>
        <dbReference type="EMBL" id="NMU84229.1"/>
    </source>
</evidence>
<evidence type="ECO:0000256" key="6">
    <source>
        <dbReference type="ARBA" id="ARBA00022917"/>
    </source>
</evidence>
<gene>
    <name evidence="9" type="ORF">HKB16_15180</name>
</gene>
<evidence type="ECO:0000256" key="5">
    <source>
        <dbReference type="ARBA" id="ARBA00022840"/>
    </source>
</evidence>
<feature type="non-terminal residue" evidence="9">
    <location>
        <position position="80"/>
    </location>
</feature>
<dbReference type="InterPro" id="IPR002302">
    <property type="entry name" value="Leu-tRNA-ligase"/>
</dbReference>
<keyword evidence="6" id="KW-0648">Protein biosynthesis</keyword>
<evidence type="ECO:0000256" key="2">
    <source>
        <dbReference type="ARBA" id="ARBA00013164"/>
    </source>
</evidence>
<dbReference type="GO" id="GO:0004823">
    <property type="term" value="F:leucine-tRNA ligase activity"/>
    <property type="evidence" value="ECO:0007669"/>
    <property type="project" value="UniProtKB-EC"/>
</dbReference>
<protein>
    <recommendedName>
        <fullName evidence="2">leucine--tRNA ligase</fullName>
        <ecNumber evidence="2">6.1.1.4</ecNumber>
    </recommendedName>
</protein>
<dbReference type="Gene3D" id="3.90.740.10">
    <property type="entry name" value="Valyl/Leucyl/Isoleucyl-tRNA synthetase, editing domain"/>
    <property type="match status" value="1"/>
</dbReference>
<dbReference type="GO" id="GO:0005829">
    <property type="term" value="C:cytosol"/>
    <property type="evidence" value="ECO:0007669"/>
    <property type="project" value="TreeGrafter"/>
</dbReference>
<evidence type="ECO:0000313" key="10">
    <source>
        <dbReference type="Proteomes" id="UP000518904"/>
    </source>
</evidence>
<keyword evidence="3" id="KW-0436">Ligase</keyword>
<dbReference type="PANTHER" id="PTHR43740:SF2">
    <property type="entry name" value="LEUCINE--TRNA LIGASE, MITOCHONDRIAL"/>
    <property type="match status" value="1"/>
</dbReference>
<dbReference type="Proteomes" id="UP000518904">
    <property type="component" value="Unassembled WGS sequence"/>
</dbReference>
<keyword evidence="5" id="KW-0067">ATP-binding</keyword>
<dbReference type="Pfam" id="PF13603">
    <property type="entry name" value="tRNA-synt_1_2"/>
    <property type="match status" value="1"/>
</dbReference>
<organism evidence="9 10">
    <name type="scientific">Vibrio parahaemolyticus</name>
    <dbReference type="NCBI Taxonomy" id="670"/>
    <lineage>
        <taxon>Bacteria</taxon>
        <taxon>Pseudomonadati</taxon>
        <taxon>Pseudomonadota</taxon>
        <taxon>Gammaproteobacteria</taxon>
        <taxon>Vibrionales</taxon>
        <taxon>Vibrionaceae</taxon>
        <taxon>Vibrio</taxon>
    </lineage>
</organism>